<dbReference type="Gene3D" id="3.30.465.10">
    <property type="match status" value="1"/>
</dbReference>
<dbReference type="FunFam" id="3.10.580.10:FF:000002">
    <property type="entry name" value="Magnesium/cobalt efflux protein CorC"/>
    <property type="match status" value="1"/>
</dbReference>
<dbReference type="PROSITE" id="PS51371">
    <property type="entry name" value="CBS"/>
    <property type="match status" value="2"/>
</dbReference>
<dbReference type="InterPro" id="IPR016169">
    <property type="entry name" value="FAD-bd_PCMH_sub2"/>
</dbReference>
<dbReference type="RefSeq" id="WP_085097645.1">
    <property type="nucleotide sequence ID" value="NZ_FWZU01000001.1"/>
</dbReference>
<evidence type="ECO:0000256" key="1">
    <source>
        <dbReference type="ARBA" id="ARBA00022737"/>
    </source>
</evidence>
<sequence>MDDGSEGRLWAKLINIFRKADSPLEEHILEAREDGEIKSEVVSMLLNVLELKDTTASEIMIPRTDIIGAEISGGLTEVAEQIIEHCHSRIPVYMDSKDHIIGIVHAKDIIAPLLACKRDESLENLLREPFIVSENIQIKTLLKEFQSGRVHMAILQDEYGGTSGLITMEDILEEIVGDIADEYDAVRPSDFYERDDGSFMISGRVSLYEVSEKLHLELDSEHVDSIGGYLSELMGRIPNVGEFLDFAGYKFTIHESDAKQIISILVEPPKGV</sequence>
<dbReference type="SUPFAM" id="SSF56176">
    <property type="entry name" value="FAD-binding/transporter-associated domain-like"/>
    <property type="match status" value="1"/>
</dbReference>
<accession>A0A1X7C7G7</accession>
<keyword evidence="1" id="KW-0677">Repeat</keyword>
<organism evidence="5 6">
    <name type="scientific">Desulfovibrio gilichinskyi</name>
    <dbReference type="NCBI Taxonomy" id="1519643"/>
    <lineage>
        <taxon>Bacteria</taxon>
        <taxon>Pseudomonadati</taxon>
        <taxon>Thermodesulfobacteriota</taxon>
        <taxon>Desulfovibrionia</taxon>
        <taxon>Desulfovibrionales</taxon>
        <taxon>Desulfovibrionaceae</taxon>
        <taxon>Desulfovibrio</taxon>
    </lineage>
</organism>
<dbReference type="InterPro" id="IPR005170">
    <property type="entry name" value="Transptr-assoc_dom"/>
</dbReference>
<evidence type="ECO:0000259" key="4">
    <source>
        <dbReference type="PROSITE" id="PS51371"/>
    </source>
</evidence>
<dbReference type="SMART" id="SM01091">
    <property type="entry name" value="CorC_HlyC"/>
    <property type="match status" value="1"/>
</dbReference>
<keyword evidence="6" id="KW-1185">Reference proteome</keyword>
<evidence type="ECO:0000313" key="5">
    <source>
        <dbReference type="EMBL" id="SME91267.1"/>
    </source>
</evidence>
<dbReference type="PANTHER" id="PTHR22777:SF17">
    <property type="entry name" value="UPF0053 PROTEIN SLL0260"/>
    <property type="match status" value="1"/>
</dbReference>
<proteinExistence type="predicted"/>
<dbReference type="AlphaFoldDB" id="A0A1X7C7G7"/>
<gene>
    <name evidence="5" type="ORF">SAMN06295933_0442</name>
</gene>
<dbReference type="Gene3D" id="3.10.580.10">
    <property type="entry name" value="CBS-domain"/>
    <property type="match status" value="1"/>
</dbReference>
<evidence type="ECO:0000256" key="2">
    <source>
        <dbReference type="ARBA" id="ARBA00023122"/>
    </source>
</evidence>
<protein>
    <submittedName>
        <fullName evidence="5">Magnesium and cobalt transporter</fullName>
    </submittedName>
</protein>
<dbReference type="InterPro" id="IPR000644">
    <property type="entry name" value="CBS_dom"/>
</dbReference>
<dbReference type="Proteomes" id="UP000192906">
    <property type="component" value="Unassembled WGS sequence"/>
</dbReference>
<name>A0A1X7C7G7_9BACT</name>
<dbReference type="Pfam" id="PF03471">
    <property type="entry name" value="CorC_HlyC"/>
    <property type="match status" value="1"/>
</dbReference>
<feature type="domain" description="CBS" evidence="4">
    <location>
        <begin position="125"/>
        <end position="182"/>
    </location>
</feature>
<dbReference type="EMBL" id="FWZU01000001">
    <property type="protein sequence ID" value="SME91267.1"/>
    <property type="molecule type" value="Genomic_DNA"/>
</dbReference>
<dbReference type="PANTHER" id="PTHR22777">
    <property type="entry name" value="HEMOLYSIN-RELATED"/>
    <property type="match status" value="1"/>
</dbReference>
<dbReference type="GO" id="GO:0050660">
    <property type="term" value="F:flavin adenine dinucleotide binding"/>
    <property type="evidence" value="ECO:0007669"/>
    <property type="project" value="InterPro"/>
</dbReference>
<dbReference type="InterPro" id="IPR044751">
    <property type="entry name" value="Ion_transp-like_CBS"/>
</dbReference>
<dbReference type="STRING" id="1519643.SAMN06295933_0442"/>
<dbReference type="InterPro" id="IPR046342">
    <property type="entry name" value="CBS_dom_sf"/>
</dbReference>
<reference evidence="6" key="1">
    <citation type="submission" date="2017-04" db="EMBL/GenBank/DDBJ databases">
        <authorList>
            <person name="Varghese N."/>
            <person name="Submissions S."/>
        </authorList>
    </citation>
    <scope>NUCLEOTIDE SEQUENCE [LARGE SCALE GENOMIC DNA]</scope>
    <source>
        <strain evidence="6">K3S</strain>
    </source>
</reference>
<dbReference type="Pfam" id="PF00571">
    <property type="entry name" value="CBS"/>
    <property type="match status" value="2"/>
</dbReference>
<evidence type="ECO:0000256" key="3">
    <source>
        <dbReference type="PROSITE-ProRule" id="PRU00703"/>
    </source>
</evidence>
<feature type="domain" description="CBS" evidence="4">
    <location>
        <begin position="60"/>
        <end position="121"/>
    </location>
</feature>
<dbReference type="GO" id="GO:0005886">
    <property type="term" value="C:plasma membrane"/>
    <property type="evidence" value="ECO:0007669"/>
    <property type="project" value="TreeGrafter"/>
</dbReference>
<evidence type="ECO:0000313" key="6">
    <source>
        <dbReference type="Proteomes" id="UP000192906"/>
    </source>
</evidence>
<keyword evidence="2 3" id="KW-0129">CBS domain</keyword>
<dbReference type="OrthoDB" id="9798188at2"/>
<dbReference type="InterPro" id="IPR036318">
    <property type="entry name" value="FAD-bd_PCMH-like_sf"/>
</dbReference>
<dbReference type="CDD" id="cd04590">
    <property type="entry name" value="CBS_pair_CorC_HlyC_assoc"/>
    <property type="match status" value="1"/>
</dbReference>
<dbReference type="SUPFAM" id="SSF54631">
    <property type="entry name" value="CBS-domain pair"/>
    <property type="match status" value="1"/>
</dbReference>